<protein>
    <submittedName>
        <fullName evidence="1">Uncharacterized protein</fullName>
    </submittedName>
</protein>
<gene>
    <name evidence="1" type="ORF">QFC24_004508</name>
</gene>
<accession>A0ACC2XE43</accession>
<keyword evidence="2" id="KW-1185">Reference proteome</keyword>
<sequence length="584" mass="66878">MSARARNPFHDFRRPKHQRTSSEDSHDSATSWGTYHNIEESYLEPSPVSSPVSSNSSSSSTISSSAEPNYPPVLDRSLGLQILITHPSDDHLLTTFEDTPWQATSMVLTELDTSNRMPPGAMTPPSTPNGHHRSLSSLSVPYPGSPSILSKPYDNTNDLSLNTPPRPSANGKRQRHISFAANTTTFMGDASSHGITHYRLRRLVRMFKKSPWFLKMLFIFWTLGMVALAVNAVTESRTGTPSRPGWRELQRRFSQREYAETLCDPTQGEGFVNQENVWERSDGACGSSHLLYRFSKTPKEKYPEIFPEFANKTVFIYGDSVGRHLFDDYCRYLGMDLERRPFPNQNTTVIYWEAAVCTQPQLNFKVTHLHAYGFANTSDPATMEIVKQAFPGGPWDFETRISRFFDEALPDLKPDFVQLNGGAWDFLYMYNRDVKFRQHHDVIPKEDIQSFQRRLKELVSFVRVRFPDAKHLWINPHWLNPVDLNVRHAWAGAYHHKAPLNASEDSPLLPPLFTPRRQTQHHHALSMAAEETGIDMVDYWKIKDSFASEEYFAGVDRVHPIDAPRAVMVDMLLEKMHRWFAYGI</sequence>
<name>A0ACC2XE43_9TREE</name>
<dbReference type="EMBL" id="JASBWV010000016">
    <property type="protein sequence ID" value="KAJ9121926.1"/>
    <property type="molecule type" value="Genomic_DNA"/>
</dbReference>
<evidence type="ECO:0000313" key="1">
    <source>
        <dbReference type="EMBL" id="KAJ9121926.1"/>
    </source>
</evidence>
<proteinExistence type="predicted"/>
<comment type="caution">
    <text evidence="1">The sequence shown here is derived from an EMBL/GenBank/DDBJ whole genome shotgun (WGS) entry which is preliminary data.</text>
</comment>
<evidence type="ECO:0000313" key="2">
    <source>
        <dbReference type="Proteomes" id="UP001234202"/>
    </source>
</evidence>
<dbReference type="Proteomes" id="UP001234202">
    <property type="component" value="Unassembled WGS sequence"/>
</dbReference>
<reference evidence="1" key="1">
    <citation type="submission" date="2023-04" db="EMBL/GenBank/DDBJ databases">
        <title>Draft Genome sequencing of Naganishia species isolated from polar environments using Oxford Nanopore Technology.</title>
        <authorList>
            <person name="Leo P."/>
            <person name="Venkateswaran K."/>
        </authorList>
    </citation>
    <scope>NUCLEOTIDE SEQUENCE</scope>
    <source>
        <strain evidence="1">DBVPG 5303</strain>
    </source>
</reference>
<organism evidence="1 2">
    <name type="scientific">Naganishia onofrii</name>
    <dbReference type="NCBI Taxonomy" id="1851511"/>
    <lineage>
        <taxon>Eukaryota</taxon>
        <taxon>Fungi</taxon>
        <taxon>Dikarya</taxon>
        <taxon>Basidiomycota</taxon>
        <taxon>Agaricomycotina</taxon>
        <taxon>Tremellomycetes</taxon>
        <taxon>Filobasidiales</taxon>
        <taxon>Filobasidiaceae</taxon>
        <taxon>Naganishia</taxon>
    </lineage>
</organism>